<proteinExistence type="inferred from homology"/>
<feature type="chain" id="PRO_5022064979" description="Translocon-associated protein subunit alpha" evidence="14">
    <location>
        <begin position="28"/>
        <end position="275"/>
    </location>
</feature>
<evidence type="ECO:0000256" key="1">
    <source>
        <dbReference type="ARBA" id="ARBA00004115"/>
    </source>
</evidence>
<dbReference type="OMA" id="TFPYSFT"/>
<dbReference type="AlphaFoldDB" id="A0A553N7S1"/>
<keyword evidence="8 13" id="KW-0472">Membrane</keyword>
<comment type="caution">
    <text evidence="15">The sequence shown here is derived from an EMBL/GenBank/DDBJ whole genome shotgun (WGS) entry which is preliminary data.</text>
</comment>
<dbReference type="PANTHER" id="PTHR12924">
    <property type="entry name" value="TRANSLOCON-ASSOCIATED PROTEIN, ALPHA SUBUNIT"/>
    <property type="match status" value="1"/>
</dbReference>
<keyword evidence="5 14" id="KW-0732">Signal</keyword>
<evidence type="ECO:0000256" key="9">
    <source>
        <dbReference type="ARBA" id="ARBA00025620"/>
    </source>
</evidence>
<evidence type="ECO:0000256" key="13">
    <source>
        <dbReference type="SAM" id="Phobius"/>
    </source>
</evidence>
<comment type="subcellular location">
    <subcellularLocation>
        <location evidence="1">Endoplasmic reticulum membrane</location>
        <topology evidence="1">Single-pass type I membrane protein</topology>
    </subcellularLocation>
</comment>
<feature type="transmembrane region" description="Helical" evidence="13">
    <location>
        <begin position="195"/>
        <end position="216"/>
    </location>
</feature>
<reference evidence="15 16" key="1">
    <citation type="journal article" date="2018" name="Nat. Ecol. Evol.">
        <title>Genomic signatures of mitonuclear coevolution across populations of Tigriopus californicus.</title>
        <authorList>
            <person name="Barreto F.S."/>
            <person name="Watson E.T."/>
            <person name="Lima T.G."/>
            <person name="Willett C.S."/>
            <person name="Edmands S."/>
            <person name="Li W."/>
            <person name="Burton R.S."/>
        </authorList>
    </citation>
    <scope>NUCLEOTIDE SEQUENCE [LARGE SCALE GENOMIC DNA]</scope>
    <source>
        <strain evidence="15 16">San Diego</strain>
    </source>
</reference>
<organism evidence="15 16">
    <name type="scientific">Tigriopus californicus</name>
    <name type="common">Marine copepod</name>
    <dbReference type="NCBI Taxonomy" id="6832"/>
    <lineage>
        <taxon>Eukaryota</taxon>
        <taxon>Metazoa</taxon>
        <taxon>Ecdysozoa</taxon>
        <taxon>Arthropoda</taxon>
        <taxon>Crustacea</taxon>
        <taxon>Multicrustacea</taxon>
        <taxon>Hexanauplia</taxon>
        <taxon>Copepoda</taxon>
        <taxon>Harpacticoida</taxon>
        <taxon>Harpacticidae</taxon>
        <taxon>Tigriopus</taxon>
    </lineage>
</organism>
<feature type="signal peptide" evidence="14">
    <location>
        <begin position="1"/>
        <end position="27"/>
    </location>
</feature>
<protein>
    <recommendedName>
        <fullName evidence="3">Translocon-associated protein subunit alpha</fullName>
    </recommendedName>
    <alternativeName>
        <fullName evidence="11">Signal sequence receptor subunit alpha</fullName>
    </alternativeName>
</protein>
<evidence type="ECO:0000256" key="7">
    <source>
        <dbReference type="ARBA" id="ARBA00022989"/>
    </source>
</evidence>
<evidence type="ECO:0000256" key="3">
    <source>
        <dbReference type="ARBA" id="ARBA00020280"/>
    </source>
</evidence>
<evidence type="ECO:0000256" key="2">
    <source>
        <dbReference type="ARBA" id="ARBA00006776"/>
    </source>
</evidence>
<evidence type="ECO:0000313" key="15">
    <source>
        <dbReference type="EMBL" id="TRY61488.1"/>
    </source>
</evidence>
<feature type="region of interest" description="Disordered" evidence="12">
    <location>
        <begin position="29"/>
        <end position="59"/>
    </location>
</feature>
<evidence type="ECO:0000256" key="10">
    <source>
        <dbReference type="ARBA" id="ARBA00025854"/>
    </source>
</evidence>
<sequence>MTKWLVLLLLVSPLLIQFSGSPCLVQAQEDEVEEDGAIEDEDVDGAGADEDDGLGLKKNVSPDVDTTILFTKPTTHLGAAELPGGQIVEFLVGFTNKGPSDFVVESLDASFRYAMDFSYHIQNFSAHAYQKTIKPNEETTLSYSFVPADAFAGRPIGLTVNLAYRDLQGNLFMDPVFNETVQVVEFDEGFDTEVFFMYVFIVAGALLVLFLAVNLLSGKSKGKKSVAAAKPVETGTANDDVDYEWIPRTALRTPGSNKTSPKQRKAKRNASSDED</sequence>
<feature type="compositionally biased region" description="Acidic residues" evidence="12">
    <location>
        <begin position="29"/>
        <end position="53"/>
    </location>
</feature>
<keyword evidence="4 13" id="KW-0812">Transmembrane</keyword>
<keyword evidence="16" id="KW-1185">Reference proteome</keyword>
<evidence type="ECO:0000313" key="16">
    <source>
        <dbReference type="Proteomes" id="UP000318571"/>
    </source>
</evidence>
<dbReference type="OrthoDB" id="1926781at2759"/>
<evidence type="ECO:0000256" key="5">
    <source>
        <dbReference type="ARBA" id="ARBA00022729"/>
    </source>
</evidence>
<evidence type="ECO:0000256" key="14">
    <source>
        <dbReference type="SAM" id="SignalP"/>
    </source>
</evidence>
<accession>A0A553N7S1</accession>
<dbReference type="GO" id="GO:0005789">
    <property type="term" value="C:endoplasmic reticulum membrane"/>
    <property type="evidence" value="ECO:0007669"/>
    <property type="project" value="UniProtKB-SubCell"/>
</dbReference>
<comment type="similarity">
    <text evidence="2">Belongs to the TRAP-alpha family.</text>
</comment>
<keyword evidence="7 13" id="KW-1133">Transmembrane helix</keyword>
<evidence type="ECO:0000256" key="12">
    <source>
        <dbReference type="SAM" id="MobiDB-lite"/>
    </source>
</evidence>
<feature type="region of interest" description="Disordered" evidence="12">
    <location>
        <begin position="247"/>
        <end position="275"/>
    </location>
</feature>
<evidence type="ECO:0000256" key="11">
    <source>
        <dbReference type="ARBA" id="ARBA00031071"/>
    </source>
</evidence>
<evidence type="ECO:0000256" key="4">
    <source>
        <dbReference type="ARBA" id="ARBA00022692"/>
    </source>
</evidence>
<dbReference type="PANTHER" id="PTHR12924:SF0">
    <property type="entry name" value="TRANSLOCON-ASSOCIATED PROTEIN SUBUNIT ALPHA"/>
    <property type="match status" value="1"/>
</dbReference>
<dbReference type="InterPro" id="IPR005595">
    <property type="entry name" value="TRAP_alpha"/>
</dbReference>
<dbReference type="Pfam" id="PF03896">
    <property type="entry name" value="TRAP_alpha"/>
    <property type="match status" value="1"/>
</dbReference>
<comment type="function">
    <text evidence="9">TRAP proteins are part of a complex whose function is to bind calcium to the ER membrane and thereby regulate the retention of ER resident proteins. May be involved in the recycling of the translocation apparatus after completion of the translocation process or may function as a membrane-bound chaperone facilitating folding of translocated proteins.</text>
</comment>
<comment type="subunit">
    <text evidence="10">Heterotetramer of TRAP-alpha, TRAP-beta, TRAP-delta and TRAP-gamma. Interacts with palmitoylated calnexin (CALX), the interaction is required for efficient folding of glycosylated proteins.</text>
</comment>
<evidence type="ECO:0000256" key="8">
    <source>
        <dbReference type="ARBA" id="ARBA00023136"/>
    </source>
</evidence>
<dbReference type="EMBL" id="VCGU01000459">
    <property type="protein sequence ID" value="TRY61488.1"/>
    <property type="molecule type" value="Genomic_DNA"/>
</dbReference>
<dbReference type="STRING" id="6832.A0A553N7S1"/>
<evidence type="ECO:0000256" key="6">
    <source>
        <dbReference type="ARBA" id="ARBA00022824"/>
    </source>
</evidence>
<gene>
    <name evidence="15" type="ORF">TCAL_02169</name>
</gene>
<name>A0A553N7S1_TIGCA</name>
<keyword evidence="6" id="KW-0256">Endoplasmic reticulum</keyword>
<dbReference type="Proteomes" id="UP000318571">
    <property type="component" value="Chromosome 8"/>
</dbReference>